<dbReference type="InterPro" id="IPR043128">
    <property type="entry name" value="Rev_trsase/Diguanyl_cyclase"/>
</dbReference>
<proteinExistence type="predicted"/>
<protein>
    <submittedName>
        <fullName evidence="3">Diguanylate cyclase (GGDEF) domain-containing protein</fullName>
    </submittedName>
</protein>
<dbReference type="InterPro" id="IPR029787">
    <property type="entry name" value="Nucleotide_cyclase"/>
</dbReference>
<dbReference type="FunFam" id="3.30.70.270:FF:000001">
    <property type="entry name" value="Diguanylate cyclase domain protein"/>
    <property type="match status" value="1"/>
</dbReference>
<dbReference type="SMART" id="SM00267">
    <property type="entry name" value="GGDEF"/>
    <property type="match status" value="1"/>
</dbReference>
<evidence type="ECO:0000256" key="1">
    <source>
        <dbReference type="SAM" id="Phobius"/>
    </source>
</evidence>
<feature type="transmembrane region" description="Helical" evidence="1">
    <location>
        <begin position="25"/>
        <end position="46"/>
    </location>
</feature>
<dbReference type="Gene3D" id="3.30.70.270">
    <property type="match status" value="1"/>
</dbReference>
<dbReference type="InterPro" id="IPR000160">
    <property type="entry name" value="GGDEF_dom"/>
</dbReference>
<feature type="transmembrane region" description="Helical" evidence="1">
    <location>
        <begin position="229"/>
        <end position="248"/>
    </location>
</feature>
<dbReference type="CDD" id="cd01949">
    <property type="entry name" value="GGDEF"/>
    <property type="match status" value="1"/>
</dbReference>
<dbReference type="GO" id="GO:0043709">
    <property type="term" value="P:cell adhesion involved in single-species biofilm formation"/>
    <property type="evidence" value="ECO:0007669"/>
    <property type="project" value="TreeGrafter"/>
</dbReference>
<name>A0A1W2DR37_KIBAR</name>
<dbReference type="InterPro" id="IPR050469">
    <property type="entry name" value="Diguanylate_Cyclase"/>
</dbReference>
<keyword evidence="4" id="KW-1185">Reference proteome</keyword>
<gene>
    <name evidence="3" type="ORF">SAMN05661093_03736</name>
</gene>
<dbReference type="PANTHER" id="PTHR45138">
    <property type="entry name" value="REGULATORY COMPONENTS OF SENSORY TRANSDUCTION SYSTEM"/>
    <property type="match status" value="1"/>
</dbReference>
<dbReference type="PROSITE" id="PS50887">
    <property type="entry name" value="GGDEF"/>
    <property type="match status" value="1"/>
</dbReference>
<dbReference type="GO" id="GO:0005886">
    <property type="term" value="C:plasma membrane"/>
    <property type="evidence" value="ECO:0007669"/>
    <property type="project" value="TreeGrafter"/>
</dbReference>
<organism evidence="3 4">
    <name type="scientific">Kibdelosporangium aridum</name>
    <dbReference type="NCBI Taxonomy" id="2030"/>
    <lineage>
        <taxon>Bacteria</taxon>
        <taxon>Bacillati</taxon>
        <taxon>Actinomycetota</taxon>
        <taxon>Actinomycetes</taxon>
        <taxon>Pseudonocardiales</taxon>
        <taxon>Pseudonocardiaceae</taxon>
        <taxon>Kibdelosporangium</taxon>
    </lineage>
</organism>
<sequence length="424" mass="46535">MSGSAGPFSRSLHPRGWTLWRQPRALVRFFLTIELAVAALTVFFAFRDEVTTKHWWQFAVLCGFALLQAEASRKIEKARRLITNAPHVNMTSVWVFAGVLLLPYSLAGVLVIIVYGHLWLRIQRKMGTRPIHRVVFSASMIMLCAYAAGGIYTAGRMLQQSHGWVSSTTTPVIIAVATLVFLVINNILVATAASLHGRPSHVLVSWPDLALEIATLCLGSLTALALDNVPYLIVLILPPLLVLHRAVLVKQLEELAITDQKTGLLNATAWHEAAKNELSRAERQQSCFGVLMVDLDYFKRVNDTYGHLAGDEVLKAIARMLKDELRDYDSAGRFGGEEFAVLIPDSSPTDIVATAERLRKRVTELEVLAPTENGESMITNLSASIGVAIYPSSGTSLEQLMLTADSAVYTAKSNGRNQVVTLST</sequence>
<dbReference type="NCBIfam" id="TIGR00254">
    <property type="entry name" value="GGDEF"/>
    <property type="match status" value="1"/>
</dbReference>
<feature type="transmembrane region" description="Helical" evidence="1">
    <location>
        <begin position="172"/>
        <end position="195"/>
    </location>
</feature>
<keyword evidence="1" id="KW-0472">Membrane</keyword>
<dbReference type="PANTHER" id="PTHR45138:SF9">
    <property type="entry name" value="DIGUANYLATE CYCLASE DGCM-RELATED"/>
    <property type="match status" value="1"/>
</dbReference>
<feature type="transmembrane region" description="Helical" evidence="1">
    <location>
        <begin position="93"/>
        <end position="119"/>
    </location>
</feature>
<keyword evidence="1" id="KW-1133">Transmembrane helix</keyword>
<dbReference type="GO" id="GO:0052621">
    <property type="term" value="F:diguanylate cyclase activity"/>
    <property type="evidence" value="ECO:0007669"/>
    <property type="project" value="TreeGrafter"/>
</dbReference>
<evidence type="ECO:0000313" key="3">
    <source>
        <dbReference type="EMBL" id="SMC99901.1"/>
    </source>
</evidence>
<feature type="domain" description="GGDEF" evidence="2">
    <location>
        <begin position="286"/>
        <end position="424"/>
    </location>
</feature>
<feature type="transmembrane region" description="Helical" evidence="1">
    <location>
        <begin position="131"/>
        <end position="152"/>
    </location>
</feature>
<dbReference type="EMBL" id="FWXV01000002">
    <property type="protein sequence ID" value="SMC99901.1"/>
    <property type="molecule type" value="Genomic_DNA"/>
</dbReference>
<accession>A0A1W2DR37</accession>
<evidence type="ECO:0000313" key="4">
    <source>
        <dbReference type="Proteomes" id="UP000192674"/>
    </source>
</evidence>
<keyword evidence="1" id="KW-0812">Transmembrane</keyword>
<dbReference type="AlphaFoldDB" id="A0A1W2DR37"/>
<dbReference type="GO" id="GO:1902201">
    <property type="term" value="P:negative regulation of bacterial-type flagellum-dependent cell motility"/>
    <property type="evidence" value="ECO:0007669"/>
    <property type="project" value="TreeGrafter"/>
</dbReference>
<evidence type="ECO:0000259" key="2">
    <source>
        <dbReference type="PROSITE" id="PS50887"/>
    </source>
</evidence>
<feature type="transmembrane region" description="Helical" evidence="1">
    <location>
        <begin position="202"/>
        <end position="223"/>
    </location>
</feature>
<reference evidence="3 4" key="1">
    <citation type="submission" date="2017-04" db="EMBL/GenBank/DDBJ databases">
        <authorList>
            <person name="Afonso C.L."/>
            <person name="Miller P.J."/>
            <person name="Scott M.A."/>
            <person name="Spackman E."/>
            <person name="Goraichik I."/>
            <person name="Dimitrov K.M."/>
            <person name="Suarez D.L."/>
            <person name="Swayne D.E."/>
        </authorList>
    </citation>
    <scope>NUCLEOTIDE SEQUENCE [LARGE SCALE GENOMIC DNA]</scope>
    <source>
        <strain evidence="3 4">DSM 43828</strain>
    </source>
</reference>
<dbReference type="Proteomes" id="UP000192674">
    <property type="component" value="Unassembled WGS sequence"/>
</dbReference>
<dbReference type="Pfam" id="PF00990">
    <property type="entry name" value="GGDEF"/>
    <property type="match status" value="1"/>
</dbReference>
<dbReference type="SUPFAM" id="SSF55073">
    <property type="entry name" value="Nucleotide cyclase"/>
    <property type="match status" value="1"/>
</dbReference>